<dbReference type="PROSITE" id="PS00211">
    <property type="entry name" value="ABC_TRANSPORTER_1"/>
    <property type="match status" value="1"/>
</dbReference>
<keyword evidence="4" id="KW-0067">ATP-binding</keyword>
<evidence type="ECO:0000256" key="1">
    <source>
        <dbReference type="ARBA" id="ARBA00022448"/>
    </source>
</evidence>
<dbReference type="Proteomes" id="UP000063718">
    <property type="component" value="Unassembled WGS sequence"/>
</dbReference>
<name>A0A0S6UI91_NEOTH</name>
<dbReference type="GO" id="GO:0016887">
    <property type="term" value="F:ATP hydrolysis activity"/>
    <property type="evidence" value="ECO:0007669"/>
    <property type="project" value="InterPro"/>
</dbReference>
<dbReference type="Pfam" id="PF00005">
    <property type="entry name" value="ABC_tran"/>
    <property type="match status" value="1"/>
</dbReference>
<keyword evidence="6" id="KW-0472">Membrane</keyword>
<feature type="domain" description="ABC transporter" evidence="7">
    <location>
        <begin position="8"/>
        <end position="238"/>
    </location>
</feature>
<gene>
    <name evidence="8" type="ORF">MTY_2603</name>
</gene>
<keyword evidence="8" id="KW-0762">Sugar transport</keyword>
<dbReference type="Gene3D" id="3.40.50.300">
    <property type="entry name" value="P-loop containing nucleotide triphosphate hydrolases"/>
    <property type="match status" value="1"/>
</dbReference>
<keyword evidence="5" id="KW-1278">Translocase</keyword>
<dbReference type="EMBL" id="DF238840">
    <property type="protein sequence ID" value="GAF27262.1"/>
    <property type="molecule type" value="Genomic_DNA"/>
</dbReference>
<reference evidence="8" key="1">
    <citation type="journal article" date="2014" name="Gene">
        <title>Genome-guided analysis of transformation efficiency and carbon dioxide assimilation by Moorella thermoacetica Y72.</title>
        <authorList>
            <person name="Tsukahara K."/>
            <person name="Kita A."/>
            <person name="Nakashimada Y."/>
            <person name="Hoshino T."/>
            <person name="Murakami K."/>
        </authorList>
    </citation>
    <scope>NUCLEOTIDE SEQUENCE [LARGE SCALE GENOMIC DNA]</scope>
    <source>
        <strain evidence="8">Y72</strain>
    </source>
</reference>
<dbReference type="Pfam" id="PF17912">
    <property type="entry name" value="OB_MalK"/>
    <property type="match status" value="1"/>
</dbReference>
<keyword evidence="1" id="KW-0813">Transport</keyword>
<dbReference type="FunFam" id="3.40.50.300:FF:000042">
    <property type="entry name" value="Maltose/maltodextrin ABC transporter, ATP-binding protein"/>
    <property type="match status" value="1"/>
</dbReference>
<dbReference type="AlphaFoldDB" id="A0A0S6UI91"/>
<dbReference type="GO" id="GO:0008643">
    <property type="term" value="P:carbohydrate transport"/>
    <property type="evidence" value="ECO:0007669"/>
    <property type="project" value="InterPro"/>
</dbReference>
<dbReference type="Gene3D" id="2.40.50.100">
    <property type="match status" value="1"/>
</dbReference>
<dbReference type="PANTHER" id="PTHR43875">
    <property type="entry name" value="MALTODEXTRIN IMPORT ATP-BINDING PROTEIN MSMX"/>
    <property type="match status" value="1"/>
</dbReference>
<dbReference type="InterPro" id="IPR003439">
    <property type="entry name" value="ABC_transporter-like_ATP-bd"/>
</dbReference>
<dbReference type="GO" id="GO:0140359">
    <property type="term" value="F:ABC-type transporter activity"/>
    <property type="evidence" value="ECO:0007669"/>
    <property type="project" value="InterPro"/>
</dbReference>
<accession>A0A0S6UI91</accession>
<dbReference type="InterPro" id="IPR008995">
    <property type="entry name" value="Mo/tungstate-bd_C_term_dom"/>
</dbReference>
<dbReference type="SMART" id="SM00382">
    <property type="entry name" value="AAA"/>
    <property type="match status" value="1"/>
</dbReference>
<keyword evidence="2" id="KW-1003">Cell membrane</keyword>
<keyword evidence="3" id="KW-0547">Nucleotide-binding</keyword>
<dbReference type="InterPro" id="IPR012340">
    <property type="entry name" value="NA-bd_OB-fold"/>
</dbReference>
<evidence type="ECO:0000313" key="8">
    <source>
        <dbReference type="EMBL" id="GAF27262.1"/>
    </source>
</evidence>
<dbReference type="InterPro" id="IPR003593">
    <property type="entry name" value="AAA+_ATPase"/>
</dbReference>
<dbReference type="GO" id="GO:0005524">
    <property type="term" value="F:ATP binding"/>
    <property type="evidence" value="ECO:0007669"/>
    <property type="project" value="UniProtKB-KW"/>
</dbReference>
<dbReference type="SUPFAM" id="SSF50331">
    <property type="entry name" value="MOP-like"/>
    <property type="match status" value="1"/>
</dbReference>
<proteinExistence type="predicted"/>
<dbReference type="InterPro" id="IPR047641">
    <property type="entry name" value="ABC_transpr_MalK/UgpC-like"/>
</dbReference>
<sequence>MPVIAGDILFDKVRKVYGRVTALQQLDLKVEAGERLVLLGPSGCGKTTALRLVAGLERVTSGKLYLNGRLANNLEPGERDVAMVFQNYALYPHMTVWENIAFGLQVRRVAKEEIKARIKEALAILGLEGLEERRPRELSGGQRQRVALARAIVKQAPYFLLDEPLSNLDAQLRTQARTELVRLHRKLNSTMIYVTHDQVEAMTIGQRIAILAGGVLQQVDTPENIYNRPANTFVAKFIGNPPMNLLPGIVKGNQLFLGEGLKLIIPGNWSAWLLGKSQNKVIMGLRPEDVTLREEGVAEGEGLPVRITWRENCGKEKLYYLAAGDKELIASFSEGRTEPRGGELWLTIDWDKVHFFAEGNGNSLGYPWNTRELSLKAYA</sequence>
<dbReference type="GO" id="GO:0055052">
    <property type="term" value="C:ATP-binding cassette (ABC) transporter complex, substrate-binding subunit-containing"/>
    <property type="evidence" value="ECO:0007669"/>
    <property type="project" value="TreeGrafter"/>
</dbReference>
<dbReference type="InterPro" id="IPR040582">
    <property type="entry name" value="OB_MalK-like"/>
</dbReference>
<dbReference type="Gene3D" id="2.40.50.140">
    <property type="entry name" value="Nucleic acid-binding proteins"/>
    <property type="match status" value="1"/>
</dbReference>
<evidence type="ECO:0000256" key="4">
    <source>
        <dbReference type="ARBA" id="ARBA00022840"/>
    </source>
</evidence>
<evidence type="ECO:0000259" key="7">
    <source>
        <dbReference type="PROSITE" id="PS50893"/>
    </source>
</evidence>
<protein>
    <submittedName>
        <fullName evidence="8">ABC-type sugar transport systems, ATPase components</fullName>
    </submittedName>
</protein>
<evidence type="ECO:0000256" key="5">
    <source>
        <dbReference type="ARBA" id="ARBA00022967"/>
    </source>
</evidence>
<dbReference type="RefSeq" id="WP_025775013.1">
    <property type="nucleotide sequence ID" value="NZ_DF238840.1"/>
</dbReference>
<dbReference type="InterPro" id="IPR017871">
    <property type="entry name" value="ABC_transporter-like_CS"/>
</dbReference>
<evidence type="ECO:0000256" key="2">
    <source>
        <dbReference type="ARBA" id="ARBA00022475"/>
    </source>
</evidence>
<dbReference type="PANTHER" id="PTHR43875:SF15">
    <property type="entry name" value="TREHALOSE IMPORT ATP-BINDING PROTEIN SUGC"/>
    <property type="match status" value="1"/>
</dbReference>
<evidence type="ECO:0000256" key="6">
    <source>
        <dbReference type="ARBA" id="ARBA00023136"/>
    </source>
</evidence>
<dbReference type="InterPro" id="IPR027417">
    <property type="entry name" value="P-loop_NTPase"/>
</dbReference>
<dbReference type="PROSITE" id="PS50893">
    <property type="entry name" value="ABC_TRANSPORTER_2"/>
    <property type="match status" value="1"/>
</dbReference>
<dbReference type="CDD" id="cd03301">
    <property type="entry name" value="ABC_MalK_N"/>
    <property type="match status" value="1"/>
</dbReference>
<dbReference type="SUPFAM" id="SSF52540">
    <property type="entry name" value="P-loop containing nucleoside triphosphate hydrolases"/>
    <property type="match status" value="1"/>
</dbReference>
<evidence type="ECO:0000256" key="3">
    <source>
        <dbReference type="ARBA" id="ARBA00022741"/>
    </source>
</evidence>
<dbReference type="InterPro" id="IPR015855">
    <property type="entry name" value="ABC_transpr_MalK-like"/>
</dbReference>
<organism evidence="8">
    <name type="scientific">Moorella thermoacetica Y72</name>
    <dbReference type="NCBI Taxonomy" id="1325331"/>
    <lineage>
        <taxon>Bacteria</taxon>
        <taxon>Bacillati</taxon>
        <taxon>Bacillota</taxon>
        <taxon>Clostridia</taxon>
        <taxon>Neomoorellales</taxon>
        <taxon>Neomoorellaceae</taxon>
        <taxon>Neomoorella</taxon>
    </lineage>
</organism>